<evidence type="ECO:0000313" key="3">
    <source>
        <dbReference type="EMBL" id="KAK7378336.1"/>
    </source>
</evidence>
<evidence type="ECO:0000313" key="4">
    <source>
        <dbReference type="Proteomes" id="UP001374584"/>
    </source>
</evidence>
<dbReference type="PANTHER" id="PTHR34377:SF3">
    <property type="entry name" value="TETRATRICOPEPTIDE REPEAT (TPR)-LIKE SUPERFAMILY PROTEIN"/>
    <property type="match status" value="1"/>
</dbReference>
<dbReference type="SUPFAM" id="SSF47699">
    <property type="entry name" value="Bifunctional inhibitor/lipid-transfer protein/seed storage 2S albumin"/>
    <property type="match status" value="1"/>
</dbReference>
<feature type="signal peptide" evidence="2">
    <location>
        <begin position="1"/>
        <end position="22"/>
    </location>
</feature>
<dbReference type="InterPro" id="IPR036312">
    <property type="entry name" value="Bifun_inhib/LTP/seed_sf"/>
</dbReference>
<evidence type="ECO:0000256" key="1">
    <source>
        <dbReference type="SAM" id="MobiDB-lite"/>
    </source>
</evidence>
<keyword evidence="2" id="KW-0732">Signal</keyword>
<name>A0AAN9RMU3_PHACN</name>
<dbReference type="EMBL" id="JAYMYR010000002">
    <property type="protein sequence ID" value="KAK7378336.1"/>
    <property type="molecule type" value="Genomic_DNA"/>
</dbReference>
<organism evidence="3 4">
    <name type="scientific">Phaseolus coccineus</name>
    <name type="common">Scarlet runner bean</name>
    <name type="synonym">Phaseolus multiflorus</name>
    <dbReference type="NCBI Taxonomy" id="3886"/>
    <lineage>
        <taxon>Eukaryota</taxon>
        <taxon>Viridiplantae</taxon>
        <taxon>Streptophyta</taxon>
        <taxon>Embryophyta</taxon>
        <taxon>Tracheophyta</taxon>
        <taxon>Spermatophyta</taxon>
        <taxon>Magnoliopsida</taxon>
        <taxon>eudicotyledons</taxon>
        <taxon>Gunneridae</taxon>
        <taxon>Pentapetalae</taxon>
        <taxon>rosids</taxon>
        <taxon>fabids</taxon>
        <taxon>Fabales</taxon>
        <taxon>Fabaceae</taxon>
        <taxon>Papilionoideae</taxon>
        <taxon>50 kb inversion clade</taxon>
        <taxon>NPAAA clade</taxon>
        <taxon>indigoferoid/millettioid clade</taxon>
        <taxon>Phaseoleae</taxon>
        <taxon>Phaseolus</taxon>
    </lineage>
</organism>
<accession>A0AAN9RMU3</accession>
<evidence type="ECO:0000256" key="2">
    <source>
        <dbReference type="SAM" id="SignalP"/>
    </source>
</evidence>
<feature type="region of interest" description="Disordered" evidence="1">
    <location>
        <begin position="57"/>
        <end position="98"/>
    </location>
</feature>
<keyword evidence="4" id="KW-1185">Reference proteome</keyword>
<gene>
    <name evidence="3" type="ORF">VNO80_03775</name>
</gene>
<protein>
    <recommendedName>
        <fullName evidence="5">Bifunctional inhibitor/plant lipid transfer protein/seed storage helical domain-containing protein</fullName>
    </recommendedName>
</protein>
<feature type="chain" id="PRO_5043044000" description="Bifunctional inhibitor/plant lipid transfer protein/seed storage helical domain-containing protein" evidence="2">
    <location>
        <begin position="23"/>
        <end position="151"/>
    </location>
</feature>
<feature type="compositionally biased region" description="Basic residues" evidence="1">
    <location>
        <begin position="79"/>
        <end position="95"/>
    </location>
</feature>
<evidence type="ECO:0008006" key="5">
    <source>
        <dbReference type="Google" id="ProtNLM"/>
    </source>
</evidence>
<comment type="caution">
    <text evidence="3">The sequence shown here is derived from an EMBL/GenBank/DDBJ whole genome shotgun (WGS) entry which is preliminary data.</text>
</comment>
<dbReference type="PANTHER" id="PTHR34377">
    <property type="entry name" value="TETRATRICOPEPTIDE REPEAT (TPR)-LIKE SUPERFAMILY PROTEIN"/>
    <property type="match status" value="1"/>
</dbReference>
<sequence length="151" mass="16904">MEIFNLITVALALLALVPKMESHIRPPLIPVSKAPRPLCASQFALVNYACSRLPFSPGVQPDSPPSPDEEDGHGERHQNHTHRHGHRHGHNHRHHQTPEENNCCRWAKEVDSQCVCEILVHLPPFLVRPVHQYTLNIGDACDVTYSCGAPI</sequence>
<proteinExistence type="predicted"/>
<reference evidence="3 4" key="1">
    <citation type="submission" date="2024-01" db="EMBL/GenBank/DDBJ databases">
        <title>The genomes of 5 underutilized Papilionoideae crops provide insights into root nodulation and disease resistanc.</title>
        <authorList>
            <person name="Jiang F."/>
        </authorList>
    </citation>
    <scope>NUCLEOTIDE SEQUENCE [LARGE SCALE GENOMIC DNA]</scope>
    <source>
        <strain evidence="3">JINMINGXINNONG_FW02</strain>
        <tissue evidence="3">Leaves</tissue>
    </source>
</reference>
<dbReference type="Proteomes" id="UP001374584">
    <property type="component" value="Unassembled WGS sequence"/>
</dbReference>
<dbReference type="AlphaFoldDB" id="A0AAN9RMU3"/>